<dbReference type="Proteomes" id="UP000580250">
    <property type="component" value="Unassembled WGS sequence"/>
</dbReference>
<comment type="caution">
    <text evidence="3">The sequence shown here is derived from an EMBL/GenBank/DDBJ whole genome shotgun (WGS) entry which is preliminary data.</text>
</comment>
<dbReference type="EMBL" id="CAJEWN010000226">
    <property type="protein sequence ID" value="CAD2173926.1"/>
    <property type="molecule type" value="Genomic_DNA"/>
</dbReference>
<evidence type="ECO:0000313" key="3">
    <source>
        <dbReference type="EMBL" id="CAD2173926.1"/>
    </source>
</evidence>
<sequence>MKYYILFLLFIFHIWLILHVNCGNNKEGKGKSSASKEVKSPSNWKLAKNAVGRLFSSKEKDNDKSQAGPSSQKSKRKGPKNSESDSDSEIDLEGDPPIQNMRNPNPGGVPPNMRVGMNTPNFRGPSNSFRPQNPQPMRPTMQNRGIGGNPNFGPRMPNPNLSQQGPQFGRNPQFGGHSTFGQSTPYNPQMLPNPGRQNMHPQNMPPQYMPPQYMPQPIVPYTNHGNYNPGYTPQPAPEHVNANDGNNQPETSYYFAYMNGREVRIPYRKSNWWEEVTDSFK</sequence>
<protein>
    <submittedName>
        <fullName evidence="3">Uncharacterized protein</fullName>
    </submittedName>
</protein>
<feature type="chain" id="PRO_5027972604" evidence="2">
    <location>
        <begin position="23"/>
        <end position="281"/>
    </location>
</feature>
<feature type="region of interest" description="Disordered" evidence="1">
    <location>
        <begin position="178"/>
        <end position="210"/>
    </location>
</feature>
<proteinExistence type="predicted"/>
<keyword evidence="2" id="KW-0732">Signal</keyword>
<evidence type="ECO:0000313" key="4">
    <source>
        <dbReference type="Proteomes" id="UP000580250"/>
    </source>
</evidence>
<feature type="compositionally biased region" description="Polar residues" evidence="1">
    <location>
        <begin position="118"/>
        <end position="132"/>
    </location>
</feature>
<feature type="signal peptide" evidence="2">
    <location>
        <begin position="1"/>
        <end position="22"/>
    </location>
</feature>
<dbReference type="AlphaFoldDB" id="A0A6V7VG44"/>
<feature type="region of interest" description="Disordered" evidence="1">
    <location>
        <begin position="26"/>
        <end position="133"/>
    </location>
</feature>
<feature type="region of interest" description="Disordered" evidence="1">
    <location>
        <begin position="222"/>
        <end position="247"/>
    </location>
</feature>
<organism evidence="3 4">
    <name type="scientific">Meloidogyne enterolobii</name>
    <name type="common">Root-knot nematode worm</name>
    <name type="synonym">Meloidogyne mayaguensis</name>
    <dbReference type="NCBI Taxonomy" id="390850"/>
    <lineage>
        <taxon>Eukaryota</taxon>
        <taxon>Metazoa</taxon>
        <taxon>Ecdysozoa</taxon>
        <taxon>Nematoda</taxon>
        <taxon>Chromadorea</taxon>
        <taxon>Rhabditida</taxon>
        <taxon>Tylenchina</taxon>
        <taxon>Tylenchomorpha</taxon>
        <taxon>Tylenchoidea</taxon>
        <taxon>Meloidogynidae</taxon>
        <taxon>Meloidogyninae</taxon>
        <taxon>Meloidogyne</taxon>
    </lineage>
</organism>
<evidence type="ECO:0000256" key="1">
    <source>
        <dbReference type="SAM" id="MobiDB-lite"/>
    </source>
</evidence>
<feature type="compositionally biased region" description="Acidic residues" evidence="1">
    <location>
        <begin position="84"/>
        <end position="94"/>
    </location>
</feature>
<evidence type="ECO:0000256" key="2">
    <source>
        <dbReference type="SAM" id="SignalP"/>
    </source>
</evidence>
<feature type="compositionally biased region" description="Basic and acidic residues" evidence="1">
    <location>
        <begin position="26"/>
        <end position="39"/>
    </location>
</feature>
<gene>
    <name evidence="3" type="ORF">MENT_LOCUS25565</name>
</gene>
<name>A0A6V7VG44_MELEN</name>
<accession>A0A6V7VG44</accession>
<reference evidence="3 4" key="1">
    <citation type="submission" date="2020-08" db="EMBL/GenBank/DDBJ databases">
        <authorList>
            <person name="Koutsovoulos G."/>
            <person name="Danchin GJ E."/>
        </authorList>
    </citation>
    <scope>NUCLEOTIDE SEQUENCE [LARGE SCALE GENOMIC DNA]</scope>
</reference>